<evidence type="ECO:0000313" key="3">
    <source>
        <dbReference type="Proteomes" id="UP000275408"/>
    </source>
</evidence>
<dbReference type="SUPFAM" id="SSF56496">
    <property type="entry name" value="Fibrinogen C-terminal domain-like"/>
    <property type="match status" value="1"/>
</dbReference>
<protein>
    <recommendedName>
        <fullName evidence="1">3-keto-alpha-glucoside-1,2-lyase/3-keto-2-hydroxy-glucal hydratase domain-containing protein</fullName>
    </recommendedName>
</protein>
<reference evidence="2 3" key="1">
    <citation type="journal article" date="2018" name="Sci. Rep.">
        <title>Comparative analysis of the Pocillopora damicornis genome highlights role of immune system in coral evolution.</title>
        <authorList>
            <person name="Cunning R."/>
            <person name="Bay R.A."/>
            <person name="Gillette P."/>
            <person name="Baker A.C."/>
            <person name="Traylor-Knowles N."/>
        </authorList>
    </citation>
    <scope>NUCLEOTIDE SEQUENCE [LARGE SCALE GENOMIC DNA]</scope>
    <source>
        <strain evidence="2">RSMAS</strain>
        <tissue evidence="2">Whole animal</tissue>
    </source>
</reference>
<gene>
    <name evidence="2" type="ORF">pdam_00001662</name>
</gene>
<comment type="caution">
    <text evidence="2">The sequence shown here is derived from an EMBL/GenBank/DDBJ whole genome shotgun (WGS) entry which is preliminary data.</text>
</comment>
<dbReference type="GO" id="GO:0016787">
    <property type="term" value="F:hydrolase activity"/>
    <property type="evidence" value="ECO:0007669"/>
    <property type="project" value="InterPro"/>
</dbReference>
<accession>A0A3M6UPP1</accession>
<dbReference type="Proteomes" id="UP000275408">
    <property type="component" value="Unassembled WGS sequence"/>
</dbReference>
<dbReference type="Pfam" id="PF06439">
    <property type="entry name" value="3keto-disac_hyd"/>
    <property type="match status" value="1"/>
</dbReference>
<dbReference type="EMBL" id="RCHS01001028">
    <property type="protein sequence ID" value="RMX55647.1"/>
    <property type="molecule type" value="Genomic_DNA"/>
</dbReference>
<proteinExistence type="predicted"/>
<dbReference type="Gene3D" id="2.60.120.1000">
    <property type="match status" value="1"/>
</dbReference>
<dbReference type="OrthoDB" id="5982296at2759"/>
<dbReference type="Gene3D" id="2.60.120.560">
    <property type="entry name" value="Exo-inulinase, domain 1"/>
    <property type="match status" value="1"/>
</dbReference>
<evidence type="ECO:0000313" key="2">
    <source>
        <dbReference type="EMBL" id="RMX55647.1"/>
    </source>
</evidence>
<dbReference type="AlphaFoldDB" id="A0A3M6UPP1"/>
<dbReference type="InterPro" id="IPR036056">
    <property type="entry name" value="Fibrinogen-like_C"/>
</dbReference>
<keyword evidence="3" id="KW-1185">Reference proteome</keyword>
<name>A0A3M6UPP1_POCDA</name>
<organism evidence="2 3">
    <name type="scientific">Pocillopora damicornis</name>
    <name type="common">Cauliflower coral</name>
    <name type="synonym">Millepora damicornis</name>
    <dbReference type="NCBI Taxonomy" id="46731"/>
    <lineage>
        <taxon>Eukaryota</taxon>
        <taxon>Metazoa</taxon>
        <taxon>Cnidaria</taxon>
        <taxon>Anthozoa</taxon>
        <taxon>Hexacorallia</taxon>
        <taxon>Scleractinia</taxon>
        <taxon>Astrocoeniina</taxon>
        <taxon>Pocilloporidae</taxon>
        <taxon>Pocillopora</taxon>
    </lineage>
</organism>
<feature type="domain" description="3-keto-alpha-glucoside-1,2-lyase/3-keto-2-hydroxy-glucal hydratase" evidence="1">
    <location>
        <begin position="256"/>
        <end position="431"/>
    </location>
</feature>
<dbReference type="InterPro" id="IPR010496">
    <property type="entry name" value="AL/BT2_dom"/>
</dbReference>
<dbReference type="NCBIfam" id="NF040941">
    <property type="entry name" value="GGGWT_bact"/>
    <property type="match status" value="1"/>
</dbReference>
<evidence type="ECO:0000259" key="1">
    <source>
        <dbReference type="Pfam" id="PF06439"/>
    </source>
</evidence>
<sequence length="705" mass="78887">MKRKLELNTKSHRHRMEPKLSIIASLILLLLFLNQSQLIIAKSPSRKTQPTKHGEVYRAKSQIDSLIYKLTLDLNTSNEKKNLANVMQKDAEKLSRIAEDEIALLKPVQRLLDQLVKGNASGGNQSCFCGIRGGKTAINIATKSSPLPKHYTITVQVNHRALIDRGLTRDNGDDLQVYYHANGQQPVQIDRVLSGVGTKSATVHFRLQARMSANTIDDISYSLMLGDAVSGSVMDNPRRVYAFYDDFTSPALKKDWVKNNYGKWTVQNGRLLGDTMAIKGRDYIEVALYLKSGFSWRDIEVELDMMETGSRKSCPGPLLRVANVQHSKTTAWWFEYCPYNTFTCTLRPQRNNKDGGWKYNSKLSRAFALHTWFHFKYQVLGDRFSQWQDGKLVHNNVKVSNDWNIPGGTFGLGCHTSPNNCKTIYDNIKIRFLVAGPPNITLGNFEPIRLSQTSILGTKNLPADSCKQIHDASLANNKPRVKNGVYWIKTDLQGSSLVQTYCDMANGGWTLVGKISGKVGNIYKTWLVSNHNTAALKTPKITKHKDFGCMDARSLAVEAASTILLSSGERTDGLGSKWVMWRLPGNREKEKFWNHAIGKSAVQEAVVTPVLVHAWNGNKKICYQNEFGIMPYSLHGGSYPYTSLKHGGGILAVNDYCMAVGVNTKGSLAHGWRNNGYANDCPSSDSDWPNKSYKHGSPYLTVWLK</sequence>